<sequence>MYWAFITLLYVLVGSPYLPSPIAIYFNTDYVNRYAMSCLLIYSSEFCLLRYRKMLSYLRSECMNRALKKAPWTKSLSDKCLFRLLRMEASTAIRGSECLNGPDKKWW</sequence>
<accession>A0A0B2VD12</accession>
<dbReference type="EMBL" id="JPKZ01002006">
    <property type="protein sequence ID" value="KHN78880.1"/>
    <property type="molecule type" value="Genomic_DNA"/>
</dbReference>
<feature type="non-terminal residue" evidence="2">
    <location>
        <position position="107"/>
    </location>
</feature>
<keyword evidence="3" id="KW-1185">Reference proteome</keyword>
<feature type="transmembrane region" description="Helical" evidence="1">
    <location>
        <begin position="7"/>
        <end position="28"/>
    </location>
</feature>
<organism evidence="2 3">
    <name type="scientific">Toxocara canis</name>
    <name type="common">Canine roundworm</name>
    <dbReference type="NCBI Taxonomy" id="6265"/>
    <lineage>
        <taxon>Eukaryota</taxon>
        <taxon>Metazoa</taxon>
        <taxon>Ecdysozoa</taxon>
        <taxon>Nematoda</taxon>
        <taxon>Chromadorea</taxon>
        <taxon>Rhabditida</taxon>
        <taxon>Spirurina</taxon>
        <taxon>Ascaridomorpha</taxon>
        <taxon>Ascaridoidea</taxon>
        <taxon>Toxocaridae</taxon>
        <taxon>Toxocara</taxon>
    </lineage>
</organism>
<gene>
    <name evidence="2" type="ORF">Tcan_00918</name>
</gene>
<keyword evidence="1" id="KW-1133">Transmembrane helix</keyword>
<proteinExistence type="predicted"/>
<keyword evidence="1" id="KW-0472">Membrane</keyword>
<evidence type="ECO:0000313" key="3">
    <source>
        <dbReference type="Proteomes" id="UP000031036"/>
    </source>
</evidence>
<dbReference type="Proteomes" id="UP000031036">
    <property type="component" value="Unassembled WGS sequence"/>
</dbReference>
<dbReference type="AlphaFoldDB" id="A0A0B2VD12"/>
<protein>
    <submittedName>
        <fullName evidence="2">Uncharacterized protein</fullName>
    </submittedName>
</protein>
<reference evidence="2 3" key="1">
    <citation type="submission" date="2014-11" db="EMBL/GenBank/DDBJ databases">
        <title>Genetic blueprint of the zoonotic pathogen Toxocara canis.</title>
        <authorList>
            <person name="Zhu X.-Q."/>
            <person name="Korhonen P.K."/>
            <person name="Cai H."/>
            <person name="Young N.D."/>
            <person name="Nejsum P."/>
            <person name="von Samson-Himmelstjerna G."/>
            <person name="Boag P.R."/>
            <person name="Tan P."/>
            <person name="Li Q."/>
            <person name="Min J."/>
            <person name="Yang Y."/>
            <person name="Wang X."/>
            <person name="Fang X."/>
            <person name="Hall R.S."/>
            <person name="Hofmann A."/>
            <person name="Sternberg P.W."/>
            <person name="Jex A.R."/>
            <person name="Gasser R.B."/>
        </authorList>
    </citation>
    <scope>NUCLEOTIDE SEQUENCE [LARGE SCALE GENOMIC DNA]</scope>
    <source>
        <strain evidence="2">PN_DK_2014</strain>
    </source>
</reference>
<evidence type="ECO:0000256" key="1">
    <source>
        <dbReference type="SAM" id="Phobius"/>
    </source>
</evidence>
<name>A0A0B2VD12_TOXCA</name>
<evidence type="ECO:0000313" key="2">
    <source>
        <dbReference type="EMBL" id="KHN78880.1"/>
    </source>
</evidence>
<keyword evidence="1" id="KW-0812">Transmembrane</keyword>
<comment type="caution">
    <text evidence="2">The sequence shown here is derived from an EMBL/GenBank/DDBJ whole genome shotgun (WGS) entry which is preliminary data.</text>
</comment>